<keyword evidence="8 14" id="KW-0378">Hydrolase</keyword>
<keyword evidence="13 14" id="KW-0961">Cell wall biogenesis/degradation</keyword>
<dbReference type="Pfam" id="PF00905">
    <property type="entry name" value="Transpeptidase"/>
    <property type="match status" value="1"/>
</dbReference>
<dbReference type="EMBL" id="CP040871">
    <property type="protein sequence ID" value="QDA57156.1"/>
    <property type="molecule type" value="Genomic_DNA"/>
</dbReference>
<dbReference type="PANTHER" id="PTHR30627:SF2">
    <property type="entry name" value="PEPTIDOGLYCAN D,D-TRANSPEPTIDASE MRDA"/>
    <property type="match status" value="1"/>
</dbReference>
<evidence type="ECO:0000256" key="9">
    <source>
        <dbReference type="ARBA" id="ARBA00022960"/>
    </source>
</evidence>
<dbReference type="GO" id="GO:0006508">
    <property type="term" value="P:proteolysis"/>
    <property type="evidence" value="ECO:0007669"/>
    <property type="project" value="UniProtKB-KW"/>
</dbReference>
<comment type="function">
    <text evidence="14">Catalyzes cross-linking of the peptidoglycan cell wall.</text>
</comment>
<keyword evidence="10 14" id="KW-0573">Peptidoglycan synthesis</keyword>
<evidence type="ECO:0000313" key="18">
    <source>
        <dbReference type="Proteomes" id="UP000308149"/>
    </source>
</evidence>
<evidence type="ECO:0000256" key="4">
    <source>
        <dbReference type="ARBA" id="ARBA00022519"/>
    </source>
</evidence>
<dbReference type="AlphaFoldDB" id="A0A5B7ZRN7"/>
<comment type="caution">
    <text evidence="14">Lacks conserved residue(s) required for the propagation of feature annotation.</text>
</comment>
<feature type="domain" description="Penicillin-binding protein dimerisation" evidence="16">
    <location>
        <begin position="66"/>
        <end position="234"/>
    </location>
</feature>
<dbReference type="PANTHER" id="PTHR30627">
    <property type="entry name" value="PEPTIDOGLYCAN D,D-TRANSPEPTIDASE"/>
    <property type="match status" value="1"/>
</dbReference>
<evidence type="ECO:0000256" key="5">
    <source>
        <dbReference type="ARBA" id="ARBA00022645"/>
    </source>
</evidence>
<protein>
    <recommendedName>
        <fullName evidence="14">Peptidoglycan D,D-transpeptidase MrdA</fullName>
        <ecNumber evidence="14">3.4.16.4</ecNumber>
    </recommendedName>
    <alternativeName>
        <fullName evidence="14">Penicillin-binding protein 2</fullName>
        <shortName evidence="14">PBP-2</shortName>
    </alternativeName>
</protein>
<dbReference type="GO" id="GO:0008658">
    <property type="term" value="F:penicillin binding"/>
    <property type="evidence" value="ECO:0007669"/>
    <property type="project" value="UniProtKB-UniRule"/>
</dbReference>
<evidence type="ECO:0000256" key="2">
    <source>
        <dbReference type="ARBA" id="ARBA00004236"/>
    </source>
</evidence>
<feature type="transmembrane region" description="Helical" evidence="14">
    <location>
        <begin position="21"/>
        <end position="41"/>
    </location>
</feature>
<evidence type="ECO:0000256" key="8">
    <source>
        <dbReference type="ARBA" id="ARBA00022801"/>
    </source>
</evidence>
<dbReference type="InterPro" id="IPR005311">
    <property type="entry name" value="PBP_dimer"/>
</dbReference>
<keyword evidence="3 14" id="KW-1003">Cell membrane</keyword>
<dbReference type="KEGG" id="thes:FHQ07_07435"/>
<dbReference type="GO" id="GO:0071555">
    <property type="term" value="P:cell wall organization"/>
    <property type="evidence" value="ECO:0007669"/>
    <property type="project" value="UniProtKB-KW"/>
</dbReference>
<dbReference type="Proteomes" id="UP000308149">
    <property type="component" value="Chromosome"/>
</dbReference>
<dbReference type="SUPFAM" id="SSF56519">
    <property type="entry name" value="Penicillin binding protein dimerisation domain"/>
    <property type="match status" value="1"/>
</dbReference>
<dbReference type="Gene3D" id="3.40.710.10">
    <property type="entry name" value="DD-peptidase/beta-lactamase superfamily"/>
    <property type="match status" value="1"/>
</dbReference>
<keyword evidence="4 14" id="KW-0997">Cell inner membrane</keyword>
<feature type="domain" description="Penicillin-binding protein transpeptidase" evidence="15">
    <location>
        <begin position="267"/>
        <end position="602"/>
    </location>
</feature>
<keyword evidence="18" id="KW-1185">Reference proteome</keyword>
<keyword evidence="12 14" id="KW-0472">Membrane</keyword>
<dbReference type="HAMAP" id="MF_02081">
    <property type="entry name" value="MrdA_transpept"/>
    <property type="match status" value="1"/>
</dbReference>
<dbReference type="GO" id="GO:0005886">
    <property type="term" value="C:plasma membrane"/>
    <property type="evidence" value="ECO:0007669"/>
    <property type="project" value="UniProtKB-SubCell"/>
</dbReference>
<evidence type="ECO:0000256" key="10">
    <source>
        <dbReference type="ARBA" id="ARBA00022984"/>
    </source>
</evidence>
<sequence>MQRRGRQLKNHNAEADLFRRRALVGFLCVLLALGGLAAWYFRLQVVQHAEYATRSEANRLRLVPVVPARGLILDRKGRILADNISAWRLDAVPERAGDGAALLAKLQAVVALDPEQSARFLREYKASRPFKPVTIKLRLGDDEAARFAVDRWRFPGVELVPYLGRVYPYGPLFAHVIGYVGRIDEKDQAALGPAGSAYSHTGKTGLERYYDEQLRGKPGYRRLETNVDGRTVRALDTEPATPGTDLKLSIDLDLQRAMVAAFGELEGTAVALDPRSGEILAMVSLPSYDTNLFVNGISHADYKALQENPSRPQFNRLVLGGVAPGSTIKPLTALAGLDSGLRRPEDKVLSTGVFRLPGMRGRGWLDGVHGWTDARKSIYESVNTYYYRLALDMGVQRYDEYMAKYGFGQKTGIDLAGEIEGIVPSPASKLKYAKQRWYPGDLVNSSIGQGLWKVTPLQLARGVAAIADDGRMRRPHLVAEQRAAFDAPWRPLPQPPAVDISDRPGNVQVVQEGMAMTTAGSGTAARIFRGSAYGSAGKTGTAQVVNRRAAAVDPRSLPLWQRHRGLYIGYAPVDDPKIAIAIAVEGGGFGADSAAPIARKVFDAWLLGKMPETPVAETAAAEGAVVVAKPDFGNVSGSPDATPAAPTVPAR</sequence>
<evidence type="ECO:0000256" key="13">
    <source>
        <dbReference type="ARBA" id="ARBA00023316"/>
    </source>
</evidence>
<reference evidence="17 18" key="1">
    <citation type="submission" date="2019-06" db="EMBL/GenBank/DDBJ databases">
        <title>Thermomonas aquatica sp. nov., isolated from an industrial wastewater treatment plant.</title>
        <authorList>
            <person name="Jeon J.H."/>
            <person name="Park D.-S."/>
        </authorList>
    </citation>
    <scope>NUCLEOTIDE SEQUENCE [LARGE SCALE GENOMIC DNA]</scope>
    <source>
        <strain evidence="17 18">SY21</strain>
    </source>
</reference>
<dbReference type="OrthoDB" id="9766847at2"/>
<dbReference type="GO" id="GO:0009002">
    <property type="term" value="F:serine-type D-Ala-D-Ala carboxypeptidase activity"/>
    <property type="evidence" value="ECO:0007669"/>
    <property type="project" value="UniProtKB-UniRule"/>
</dbReference>
<dbReference type="GO" id="GO:0009252">
    <property type="term" value="P:peptidoglycan biosynthetic process"/>
    <property type="evidence" value="ECO:0007669"/>
    <property type="project" value="UniProtKB-UniRule"/>
</dbReference>
<feature type="active site" description="Acyl-ester intermediate" evidence="14">
    <location>
        <position position="326"/>
    </location>
</feature>
<evidence type="ECO:0000256" key="14">
    <source>
        <dbReference type="HAMAP-Rule" id="MF_02081"/>
    </source>
</evidence>
<evidence type="ECO:0000256" key="12">
    <source>
        <dbReference type="ARBA" id="ARBA00023136"/>
    </source>
</evidence>
<keyword evidence="11 14" id="KW-1133">Transmembrane helix</keyword>
<dbReference type="RefSeq" id="WP_139716208.1">
    <property type="nucleotide sequence ID" value="NZ_CP040871.1"/>
</dbReference>
<dbReference type="EC" id="3.4.16.4" evidence="14"/>
<organism evidence="17 18">
    <name type="scientific">Thermomonas aquatica</name>
    <dbReference type="NCBI Taxonomy" id="2202149"/>
    <lineage>
        <taxon>Bacteria</taxon>
        <taxon>Pseudomonadati</taxon>
        <taxon>Pseudomonadota</taxon>
        <taxon>Gammaproteobacteria</taxon>
        <taxon>Lysobacterales</taxon>
        <taxon>Lysobacteraceae</taxon>
        <taxon>Thermomonas</taxon>
    </lineage>
</organism>
<evidence type="ECO:0000256" key="7">
    <source>
        <dbReference type="ARBA" id="ARBA00022692"/>
    </source>
</evidence>
<comment type="catalytic activity">
    <reaction evidence="14">
        <text>Preferential cleavage: (Ac)2-L-Lys-D-Ala-|-D-Ala. Also transpeptidation of peptidyl-alanyl moieties that are N-acyl substituents of D-alanine.</text>
        <dbReference type="EC" id="3.4.16.4"/>
    </reaction>
</comment>
<accession>A0A5B7ZRN7</accession>
<evidence type="ECO:0000259" key="15">
    <source>
        <dbReference type="Pfam" id="PF00905"/>
    </source>
</evidence>
<keyword evidence="6 14" id="KW-0645">Protease</keyword>
<dbReference type="InterPro" id="IPR001460">
    <property type="entry name" value="PCN-bd_Tpept"/>
</dbReference>
<dbReference type="GO" id="GO:0071972">
    <property type="term" value="F:peptidoglycan L,D-transpeptidase activity"/>
    <property type="evidence" value="ECO:0007669"/>
    <property type="project" value="TreeGrafter"/>
</dbReference>
<dbReference type="InterPro" id="IPR050515">
    <property type="entry name" value="Beta-lactam/transpept"/>
</dbReference>
<evidence type="ECO:0000256" key="6">
    <source>
        <dbReference type="ARBA" id="ARBA00022670"/>
    </source>
</evidence>
<dbReference type="NCBIfam" id="TIGR03423">
    <property type="entry name" value="pbp2_mrdA"/>
    <property type="match status" value="1"/>
</dbReference>
<evidence type="ECO:0000256" key="3">
    <source>
        <dbReference type="ARBA" id="ARBA00022475"/>
    </source>
</evidence>
<keyword evidence="9 14" id="KW-0133">Cell shape</keyword>
<keyword evidence="7 14" id="KW-0812">Transmembrane</keyword>
<dbReference type="Pfam" id="PF03717">
    <property type="entry name" value="PBP_dimer"/>
    <property type="match status" value="1"/>
</dbReference>
<dbReference type="InterPro" id="IPR012338">
    <property type="entry name" value="Beta-lactam/transpept-like"/>
</dbReference>
<proteinExistence type="inferred from homology"/>
<dbReference type="InterPro" id="IPR017790">
    <property type="entry name" value="Penicillin-binding_protein_2"/>
</dbReference>
<evidence type="ECO:0000313" key="17">
    <source>
        <dbReference type="EMBL" id="QDA57156.1"/>
    </source>
</evidence>
<gene>
    <name evidence="14 17" type="primary">mrdA</name>
    <name evidence="17" type="ORF">FHQ07_07435</name>
</gene>
<dbReference type="GO" id="GO:0008360">
    <property type="term" value="P:regulation of cell shape"/>
    <property type="evidence" value="ECO:0007669"/>
    <property type="project" value="UniProtKB-KW"/>
</dbReference>
<dbReference type="Gene3D" id="3.90.1310.10">
    <property type="entry name" value="Penicillin-binding protein 2a (Domain 2)"/>
    <property type="match status" value="1"/>
</dbReference>
<dbReference type="InterPro" id="IPR036138">
    <property type="entry name" value="PBP_dimer_sf"/>
</dbReference>
<evidence type="ECO:0000256" key="11">
    <source>
        <dbReference type="ARBA" id="ARBA00022989"/>
    </source>
</evidence>
<evidence type="ECO:0000259" key="16">
    <source>
        <dbReference type="Pfam" id="PF03717"/>
    </source>
</evidence>
<evidence type="ECO:0000256" key="1">
    <source>
        <dbReference type="ARBA" id="ARBA00004167"/>
    </source>
</evidence>
<comment type="similarity">
    <text evidence="14">Belongs to the transpeptidase family. MrdA subfamily.</text>
</comment>
<dbReference type="SUPFAM" id="SSF56601">
    <property type="entry name" value="beta-lactamase/transpeptidase-like"/>
    <property type="match status" value="1"/>
</dbReference>
<keyword evidence="5 14" id="KW-0121">Carboxypeptidase</keyword>
<name>A0A5B7ZRN7_9GAMM</name>
<comment type="subcellular location">
    <subcellularLocation>
        <location evidence="14">Cell inner membrane</location>
        <topology evidence="14">Single-pass membrane protein</topology>
    </subcellularLocation>
    <subcellularLocation>
        <location evidence="2">Cell membrane</location>
    </subcellularLocation>
    <subcellularLocation>
        <location evidence="1">Membrane</location>
        <topology evidence="1">Single-pass membrane protein</topology>
    </subcellularLocation>
</comment>
<comment type="pathway">
    <text evidence="14">Cell wall biogenesis; peptidoglycan biosynthesis.</text>
</comment>